<keyword evidence="2 4" id="KW-0863">Zinc-finger</keyword>
<protein>
    <recommendedName>
        <fullName evidence="10">RING-type domain-containing protein</fullName>
    </recommendedName>
</protein>
<organism evidence="8 9">
    <name type="scientific">Melanomma pulvis-pyrius CBS 109.77</name>
    <dbReference type="NCBI Taxonomy" id="1314802"/>
    <lineage>
        <taxon>Eukaryota</taxon>
        <taxon>Fungi</taxon>
        <taxon>Dikarya</taxon>
        <taxon>Ascomycota</taxon>
        <taxon>Pezizomycotina</taxon>
        <taxon>Dothideomycetes</taxon>
        <taxon>Pleosporomycetidae</taxon>
        <taxon>Pleosporales</taxon>
        <taxon>Melanommataceae</taxon>
        <taxon>Melanomma</taxon>
    </lineage>
</organism>
<dbReference type="PROSITE" id="PS50089">
    <property type="entry name" value="ZF_RING_2"/>
    <property type="match status" value="1"/>
</dbReference>
<feature type="compositionally biased region" description="Low complexity" evidence="5">
    <location>
        <begin position="49"/>
        <end position="61"/>
    </location>
</feature>
<sequence length="515" mass="56494">MSSPEPIPPPNDRRSSRASSNASLAVPTLDNTREPVELLVVGGPPSTPSPLALRASNSPSSNRRKSRIAKLPPDVHLLEYLSACDSNLICLICHSPFDKPVQLACEHFFCRECLDHAWDAQHDAQKTCPTCRGRVDTTREPLPVPKIIATMLDELVVKCPNTKSGCDWIEQRVNVHDHVLLYCEYTLVDCPDFDCHLYITQKDFHKGCLHYTEHQRTTCPNRSTACPHCSVELLRLELNAHVKDICPKVIVPCPGTLVGCTVAVERADLAGHAKGCSMAIMAPYFRDQQARIERSEARLEPLSRKVGILEDGLSKITNMLYPPNANDSSFPVTNPLDPNSDAFTTAPLVPTPDFRLPPASFPPVPPSHDTSQTPLTNPTPPPFDSQIHHLLTLHGSLRDEVSRIANALTDYEGRTNMMIINENQRVKDEMLHTNAAINGMRMQLHWLVSATLQQRTGSTNSTGNSTSRAGGSTDSNASGTQGTNSNLGSRSAGASATLHLPLRRLSDSTRQNTKL</sequence>
<dbReference type="PROSITE" id="PS50145">
    <property type="entry name" value="ZF_TRAF"/>
    <property type="match status" value="1"/>
</dbReference>
<feature type="compositionally biased region" description="Low complexity" evidence="5">
    <location>
        <begin position="455"/>
        <end position="473"/>
    </location>
</feature>
<dbReference type="InterPro" id="IPR017907">
    <property type="entry name" value="Znf_RING_CS"/>
</dbReference>
<evidence type="ECO:0000256" key="4">
    <source>
        <dbReference type="PROSITE-ProRule" id="PRU00207"/>
    </source>
</evidence>
<dbReference type="AlphaFoldDB" id="A0A6A6XI98"/>
<feature type="compositionally biased region" description="Polar residues" evidence="5">
    <location>
        <begin position="474"/>
        <end position="494"/>
    </location>
</feature>
<feature type="domain" description="RING-type" evidence="6">
    <location>
        <begin position="90"/>
        <end position="132"/>
    </location>
</feature>
<accession>A0A6A6XI98</accession>
<dbReference type="OrthoDB" id="1630758at2759"/>
<evidence type="ECO:0000259" key="7">
    <source>
        <dbReference type="PROSITE" id="PS50145"/>
    </source>
</evidence>
<dbReference type="InterPro" id="IPR001841">
    <property type="entry name" value="Znf_RING"/>
</dbReference>
<evidence type="ECO:0000256" key="2">
    <source>
        <dbReference type="ARBA" id="ARBA00022771"/>
    </source>
</evidence>
<dbReference type="PANTHER" id="PTHR10131">
    <property type="entry name" value="TNF RECEPTOR ASSOCIATED FACTOR"/>
    <property type="match status" value="1"/>
</dbReference>
<evidence type="ECO:0000256" key="3">
    <source>
        <dbReference type="ARBA" id="ARBA00022833"/>
    </source>
</evidence>
<name>A0A6A6XI98_9PLEO</name>
<dbReference type="Pfam" id="PF15227">
    <property type="entry name" value="zf-C3HC4_4"/>
    <property type="match status" value="1"/>
</dbReference>
<feature type="compositionally biased region" description="Pro residues" evidence="5">
    <location>
        <begin position="1"/>
        <end position="10"/>
    </location>
</feature>
<feature type="region of interest" description="Disordered" evidence="5">
    <location>
        <begin position="330"/>
        <end position="381"/>
    </location>
</feature>
<dbReference type="Pfam" id="PF02176">
    <property type="entry name" value="zf-TRAF"/>
    <property type="match status" value="1"/>
</dbReference>
<evidence type="ECO:0000256" key="5">
    <source>
        <dbReference type="SAM" id="MobiDB-lite"/>
    </source>
</evidence>
<dbReference type="SUPFAM" id="SSF49599">
    <property type="entry name" value="TRAF domain-like"/>
    <property type="match status" value="2"/>
</dbReference>
<feature type="domain" description="TRAF-type" evidence="7">
    <location>
        <begin position="214"/>
        <end position="269"/>
    </location>
</feature>
<gene>
    <name evidence="8" type="ORF">K505DRAFT_335359</name>
</gene>
<dbReference type="PANTHER" id="PTHR10131:SF94">
    <property type="entry name" value="TNF RECEPTOR-ASSOCIATED FACTOR 4"/>
    <property type="match status" value="1"/>
</dbReference>
<dbReference type="Proteomes" id="UP000799757">
    <property type="component" value="Unassembled WGS sequence"/>
</dbReference>
<feature type="zinc finger region" description="TRAF-type" evidence="4">
    <location>
        <begin position="214"/>
        <end position="269"/>
    </location>
</feature>
<dbReference type="GO" id="GO:0008270">
    <property type="term" value="F:zinc ion binding"/>
    <property type="evidence" value="ECO:0007669"/>
    <property type="project" value="UniProtKB-KW"/>
</dbReference>
<keyword evidence="9" id="KW-1185">Reference proteome</keyword>
<feature type="region of interest" description="Disordered" evidence="5">
    <location>
        <begin position="1"/>
        <end position="67"/>
    </location>
</feature>
<evidence type="ECO:0008006" key="10">
    <source>
        <dbReference type="Google" id="ProtNLM"/>
    </source>
</evidence>
<dbReference type="SMART" id="SM00184">
    <property type="entry name" value="RING"/>
    <property type="match status" value="1"/>
</dbReference>
<evidence type="ECO:0000259" key="6">
    <source>
        <dbReference type="PROSITE" id="PS50089"/>
    </source>
</evidence>
<dbReference type="EMBL" id="MU001836">
    <property type="protein sequence ID" value="KAF2796226.1"/>
    <property type="molecule type" value="Genomic_DNA"/>
</dbReference>
<evidence type="ECO:0000256" key="1">
    <source>
        <dbReference type="ARBA" id="ARBA00022723"/>
    </source>
</evidence>
<dbReference type="InterPro" id="IPR013083">
    <property type="entry name" value="Znf_RING/FYVE/PHD"/>
</dbReference>
<dbReference type="Gene3D" id="3.30.40.10">
    <property type="entry name" value="Zinc/RING finger domain, C3HC4 (zinc finger)"/>
    <property type="match status" value="2"/>
</dbReference>
<keyword evidence="3 4" id="KW-0862">Zinc</keyword>
<keyword evidence="1 4" id="KW-0479">Metal-binding</keyword>
<feature type="region of interest" description="Disordered" evidence="5">
    <location>
        <begin position="455"/>
        <end position="515"/>
    </location>
</feature>
<dbReference type="SUPFAM" id="SSF57850">
    <property type="entry name" value="RING/U-box"/>
    <property type="match status" value="1"/>
</dbReference>
<evidence type="ECO:0000313" key="8">
    <source>
        <dbReference type="EMBL" id="KAF2796226.1"/>
    </source>
</evidence>
<proteinExistence type="predicted"/>
<dbReference type="InterPro" id="IPR001293">
    <property type="entry name" value="Znf_TRAF"/>
</dbReference>
<dbReference type="PROSITE" id="PS00518">
    <property type="entry name" value="ZF_RING_1"/>
    <property type="match status" value="1"/>
</dbReference>
<evidence type="ECO:0000313" key="9">
    <source>
        <dbReference type="Proteomes" id="UP000799757"/>
    </source>
</evidence>
<reference evidence="8" key="1">
    <citation type="journal article" date="2020" name="Stud. Mycol.">
        <title>101 Dothideomycetes genomes: a test case for predicting lifestyles and emergence of pathogens.</title>
        <authorList>
            <person name="Haridas S."/>
            <person name="Albert R."/>
            <person name="Binder M."/>
            <person name="Bloem J."/>
            <person name="Labutti K."/>
            <person name="Salamov A."/>
            <person name="Andreopoulos B."/>
            <person name="Baker S."/>
            <person name="Barry K."/>
            <person name="Bills G."/>
            <person name="Bluhm B."/>
            <person name="Cannon C."/>
            <person name="Castanera R."/>
            <person name="Culley D."/>
            <person name="Daum C."/>
            <person name="Ezra D."/>
            <person name="Gonzalez J."/>
            <person name="Henrissat B."/>
            <person name="Kuo A."/>
            <person name="Liang C."/>
            <person name="Lipzen A."/>
            <person name="Lutzoni F."/>
            <person name="Magnuson J."/>
            <person name="Mondo S."/>
            <person name="Nolan M."/>
            <person name="Ohm R."/>
            <person name="Pangilinan J."/>
            <person name="Park H.-J."/>
            <person name="Ramirez L."/>
            <person name="Alfaro M."/>
            <person name="Sun H."/>
            <person name="Tritt A."/>
            <person name="Yoshinaga Y."/>
            <person name="Zwiers L.-H."/>
            <person name="Turgeon B."/>
            <person name="Goodwin S."/>
            <person name="Spatafora J."/>
            <person name="Crous P."/>
            <person name="Grigoriev I."/>
        </authorList>
    </citation>
    <scope>NUCLEOTIDE SEQUENCE</scope>
    <source>
        <strain evidence="8">CBS 109.77</strain>
    </source>
</reference>